<feature type="domain" description="Reverse transcriptase zinc-binding" evidence="1">
    <location>
        <begin position="55"/>
        <end position="136"/>
    </location>
</feature>
<proteinExistence type="predicted"/>
<evidence type="ECO:0000259" key="1">
    <source>
        <dbReference type="Pfam" id="PF13966"/>
    </source>
</evidence>
<reference evidence="2" key="1">
    <citation type="submission" date="2023-06" db="EMBL/GenBank/DDBJ databases">
        <authorList>
            <consortium name="Lawrence Berkeley National Laboratory"/>
            <person name="Ahrendt S."/>
            <person name="Sahu N."/>
            <person name="Indic B."/>
            <person name="Wong-Bajracharya J."/>
            <person name="Merenyi Z."/>
            <person name="Ke H.-M."/>
            <person name="Monk M."/>
            <person name="Kocsube S."/>
            <person name="Drula E."/>
            <person name="Lipzen A."/>
            <person name="Balint B."/>
            <person name="Henrissat B."/>
            <person name="Andreopoulos B."/>
            <person name="Martin F.M."/>
            <person name="Harder C.B."/>
            <person name="Rigling D."/>
            <person name="Ford K.L."/>
            <person name="Foster G.D."/>
            <person name="Pangilinan J."/>
            <person name="Papanicolaou A."/>
            <person name="Barry K."/>
            <person name="LaButti K."/>
            <person name="Viragh M."/>
            <person name="Koriabine M."/>
            <person name="Yan M."/>
            <person name="Riley R."/>
            <person name="Champramary S."/>
            <person name="Plett K.L."/>
            <person name="Tsai I.J."/>
            <person name="Slot J."/>
            <person name="Sipos G."/>
            <person name="Plett J."/>
            <person name="Nagy L.G."/>
            <person name="Grigoriev I.V."/>
        </authorList>
    </citation>
    <scope>NUCLEOTIDE SEQUENCE</scope>
    <source>
        <strain evidence="2">FPL87.14</strain>
    </source>
</reference>
<organism evidence="2 3">
    <name type="scientific">Armillaria borealis</name>
    <dbReference type="NCBI Taxonomy" id="47425"/>
    <lineage>
        <taxon>Eukaryota</taxon>
        <taxon>Fungi</taxon>
        <taxon>Dikarya</taxon>
        <taxon>Basidiomycota</taxon>
        <taxon>Agaricomycotina</taxon>
        <taxon>Agaricomycetes</taxon>
        <taxon>Agaricomycetidae</taxon>
        <taxon>Agaricales</taxon>
        <taxon>Marasmiineae</taxon>
        <taxon>Physalacriaceae</taxon>
        <taxon>Armillaria</taxon>
    </lineage>
</organism>
<gene>
    <name evidence="2" type="ORF">EV421DRAFT_1714212</name>
</gene>
<comment type="caution">
    <text evidence="2">The sequence shown here is derived from an EMBL/GenBank/DDBJ whole genome shotgun (WGS) entry which is preliminary data.</text>
</comment>
<dbReference type="EMBL" id="JAUEPT010000042">
    <property type="protein sequence ID" value="KAK0438558.1"/>
    <property type="molecule type" value="Genomic_DNA"/>
</dbReference>
<protein>
    <recommendedName>
        <fullName evidence="1">Reverse transcriptase zinc-binding domain-containing protein</fullName>
    </recommendedName>
</protein>
<evidence type="ECO:0000313" key="3">
    <source>
        <dbReference type="Proteomes" id="UP001175226"/>
    </source>
</evidence>
<sequence length="280" mass="32408">IPILPILRITGALLSNMTQKLAYKAIRINKMRKQKRRRRTKENLEYAKAAAEEAFNDRPTEERFWKSLKHKDIPRKTRYTLWMMAHDAYMVGENWKRPNYAPELQEQAMCKHCPGNVESIEHILTTCQCPGQKEIWELAKEILTKKGIEWRAPTLGLLLTSGMPTFKGTTGKRDIGKERLYRIIIALSIQTIWNVRCDRVIDGLNAPFSPDRIAARWTRAVNDSLEMDCLLTRRKFGKRALDSQLVERTWGGTLQNETQLPRHWTEVSGVLVGIGPSRIR</sequence>
<dbReference type="InterPro" id="IPR026960">
    <property type="entry name" value="RVT-Znf"/>
</dbReference>
<keyword evidence="3" id="KW-1185">Reference proteome</keyword>
<dbReference type="Proteomes" id="UP001175226">
    <property type="component" value="Unassembled WGS sequence"/>
</dbReference>
<name>A0AA39MLS1_9AGAR</name>
<dbReference type="Pfam" id="PF13966">
    <property type="entry name" value="zf-RVT"/>
    <property type="match status" value="1"/>
</dbReference>
<accession>A0AA39MLS1</accession>
<feature type="non-terminal residue" evidence="2">
    <location>
        <position position="1"/>
    </location>
</feature>
<evidence type="ECO:0000313" key="2">
    <source>
        <dbReference type="EMBL" id="KAK0438558.1"/>
    </source>
</evidence>
<dbReference type="AlphaFoldDB" id="A0AA39MLS1"/>